<dbReference type="EMBL" id="CP095047">
    <property type="protein sequence ID" value="UOQ75162.1"/>
    <property type="molecule type" value="Genomic_DNA"/>
</dbReference>
<protein>
    <submittedName>
        <fullName evidence="2">Uncharacterized protein</fullName>
    </submittedName>
</protein>
<dbReference type="RefSeq" id="WP_244678495.1">
    <property type="nucleotide sequence ID" value="NZ_CP095047.1"/>
</dbReference>
<feature type="transmembrane region" description="Helical" evidence="1">
    <location>
        <begin position="110"/>
        <end position="131"/>
    </location>
</feature>
<keyword evidence="1" id="KW-0472">Membrane</keyword>
<sequence length="208" mass="23469">MDDFHYTPPLAERLPLKLTVEEDTTTVASLAARPWVDEELRASLHRANIVFVQWESFRDIDRPVFPTHTAELFHYFQENTPPDIQSEVAVRDEDFSEVSLHADLVWLPDILIPVGTLVVLPVVVNLISEWLKQRLLDRHARTDAKLQVIIESPDGGSKRLIYEGPADELWRITNFAQQVASDDATALAPVPSVPKSLEKPADTASDKQ</sequence>
<keyword evidence="1" id="KW-0812">Transmembrane</keyword>
<dbReference type="KEGG" id="hcu:MUN79_28655"/>
<evidence type="ECO:0000313" key="3">
    <source>
        <dbReference type="Proteomes" id="UP000831796"/>
    </source>
</evidence>
<name>A0A8T9QE58_9BACT</name>
<dbReference type="AlphaFoldDB" id="A0A8T9QE58"/>
<accession>A0A8T9QE58</accession>
<dbReference type="Proteomes" id="UP000831796">
    <property type="component" value="Plasmid unnamed1"/>
</dbReference>
<evidence type="ECO:0000256" key="1">
    <source>
        <dbReference type="SAM" id="Phobius"/>
    </source>
</evidence>
<reference evidence="2" key="1">
    <citation type="submission" date="2022-04" db="EMBL/GenBank/DDBJ databases">
        <title>Hymenobacter sp. isolated from the air.</title>
        <authorList>
            <person name="Won M."/>
            <person name="Lee C.-M."/>
            <person name="Woen H.-Y."/>
            <person name="Kwon S.-W."/>
        </authorList>
    </citation>
    <scope>NUCLEOTIDE SEQUENCE</scope>
    <source>
        <strain evidence="2">5116S-3</strain>
        <plasmid evidence="2">unnamed1</plasmid>
    </source>
</reference>
<proteinExistence type="predicted"/>
<organism evidence="2 3">
    <name type="scientific">Hymenobacter cellulosilyticus</name>
    <dbReference type="NCBI Taxonomy" id="2932248"/>
    <lineage>
        <taxon>Bacteria</taxon>
        <taxon>Pseudomonadati</taxon>
        <taxon>Bacteroidota</taxon>
        <taxon>Cytophagia</taxon>
        <taxon>Cytophagales</taxon>
        <taxon>Hymenobacteraceae</taxon>
        <taxon>Hymenobacter</taxon>
    </lineage>
</organism>
<gene>
    <name evidence="2" type="ORF">MUN79_28655</name>
</gene>
<keyword evidence="1" id="KW-1133">Transmembrane helix</keyword>
<keyword evidence="3" id="KW-1185">Reference proteome</keyword>
<evidence type="ECO:0000313" key="2">
    <source>
        <dbReference type="EMBL" id="UOQ75162.1"/>
    </source>
</evidence>
<geneLocation type="plasmid" evidence="2 3">
    <name>unnamed1</name>
</geneLocation>
<keyword evidence="2" id="KW-0614">Plasmid</keyword>